<feature type="domain" description="TRAP C4-dicarboxylate transport system permease DctM subunit" evidence="2">
    <location>
        <begin position="1"/>
        <end position="115"/>
    </location>
</feature>
<evidence type="ECO:0000259" key="2">
    <source>
        <dbReference type="Pfam" id="PF06808"/>
    </source>
</evidence>
<dbReference type="InterPro" id="IPR010656">
    <property type="entry name" value="DctM"/>
</dbReference>
<proteinExistence type="predicted"/>
<organism evidence="3">
    <name type="scientific">marine sediment metagenome</name>
    <dbReference type="NCBI Taxonomy" id="412755"/>
    <lineage>
        <taxon>unclassified sequences</taxon>
        <taxon>metagenomes</taxon>
        <taxon>ecological metagenomes</taxon>
    </lineage>
</organism>
<accession>X1C3K3</accession>
<dbReference type="EMBL" id="BART01027208">
    <property type="protein sequence ID" value="GAG90978.1"/>
    <property type="molecule type" value="Genomic_DNA"/>
</dbReference>
<dbReference type="PANTHER" id="PTHR43849:SF2">
    <property type="entry name" value="BLL3936 PROTEIN"/>
    <property type="match status" value="1"/>
</dbReference>
<dbReference type="AlphaFoldDB" id="X1C3K3"/>
<feature type="non-terminal residue" evidence="3">
    <location>
        <position position="1"/>
    </location>
</feature>
<keyword evidence="1" id="KW-0472">Membrane</keyword>
<name>X1C3K3_9ZZZZ</name>
<keyword evidence="1" id="KW-0812">Transmembrane</keyword>
<evidence type="ECO:0000313" key="3">
    <source>
        <dbReference type="EMBL" id="GAG90978.1"/>
    </source>
</evidence>
<reference evidence="3" key="1">
    <citation type="journal article" date="2014" name="Front. Microbiol.">
        <title>High frequency of phylogenetically diverse reductive dehalogenase-homologous genes in deep subseafloor sedimentary metagenomes.</title>
        <authorList>
            <person name="Kawai M."/>
            <person name="Futagami T."/>
            <person name="Toyoda A."/>
            <person name="Takaki Y."/>
            <person name="Nishi S."/>
            <person name="Hori S."/>
            <person name="Arai W."/>
            <person name="Tsubouchi T."/>
            <person name="Morono Y."/>
            <person name="Uchiyama I."/>
            <person name="Ito T."/>
            <person name="Fujiyama A."/>
            <person name="Inagaki F."/>
            <person name="Takami H."/>
        </authorList>
    </citation>
    <scope>NUCLEOTIDE SEQUENCE</scope>
    <source>
        <strain evidence="3">Expedition CK06-06</strain>
    </source>
</reference>
<dbReference type="Pfam" id="PF06808">
    <property type="entry name" value="DctM"/>
    <property type="match status" value="1"/>
</dbReference>
<gene>
    <name evidence="3" type="ORF">S01H4_48292</name>
</gene>
<keyword evidence="1" id="KW-1133">Transmembrane helix</keyword>
<evidence type="ECO:0000256" key="1">
    <source>
        <dbReference type="SAM" id="Phobius"/>
    </source>
</evidence>
<feature type="transmembrane region" description="Helical" evidence="1">
    <location>
        <begin position="24"/>
        <end position="45"/>
    </location>
</feature>
<protein>
    <recommendedName>
        <fullName evidence="2">TRAP C4-dicarboxylate transport system permease DctM subunit domain-containing protein</fullName>
    </recommendedName>
</protein>
<dbReference type="PANTHER" id="PTHR43849">
    <property type="entry name" value="BLL3936 PROTEIN"/>
    <property type="match status" value="1"/>
</dbReference>
<comment type="caution">
    <text evidence="3">The sequence shown here is derived from an EMBL/GenBank/DDBJ whole genome shotgun (WGS) entry which is preliminary data.</text>
</comment>
<sequence length="119" mass="11919">GGGKAIMDFGKYAIGHMRGGPAKIAIITSALFGTVSGSGVANVYATGTLTIPLMKRLGYKPSFAAAVEACASSGGQLMPPVMGAAAFVMAEITGIPYVRIIGAALIPALLYFVSILGGP</sequence>
<feature type="transmembrane region" description="Helical" evidence="1">
    <location>
        <begin position="97"/>
        <end position="117"/>
    </location>
</feature>